<dbReference type="SUPFAM" id="SSF52540">
    <property type="entry name" value="P-loop containing nucleoside triphosphate hydrolases"/>
    <property type="match status" value="1"/>
</dbReference>
<proteinExistence type="predicted"/>
<dbReference type="EMBL" id="BQKE01000011">
    <property type="protein sequence ID" value="GJM65042.1"/>
    <property type="molecule type" value="Genomic_DNA"/>
</dbReference>
<dbReference type="Pfam" id="PF13614">
    <property type="entry name" value="AAA_31"/>
    <property type="match status" value="1"/>
</dbReference>
<dbReference type="InterPro" id="IPR027417">
    <property type="entry name" value="P-loop_NTPase"/>
</dbReference>
<accession>A0AAN4W649</accession>
<evidence type="ECO:0000313" key="3">
    <source>
        <dbReference type="Proteomes" id="UP001310022"/>
    </source>
</evidence>
<organism evidence="2 3">
    <name type="scientific">Persicobacter diffluens</name>
    <dbReference type="NCBI Taxonomy" id="981"/>
    <lineage>
        <taxon>Bacteria</taxon>
        <taxon>Pseudomonadati</taxon>
        <taxon>Bacteroidota</taxon>
        <taxon>Cytophagia</taxon>
        <taxon>Cytophagales</taxon>
        <taxon>Persicobacteraceae</taxon>
        <taxon>Persicobacter</taxon>
    </lineage>
</organism>
<dbReference type="InterPro" id="IPR050678">
    <property type="entry name" value="DNA_Partitioning_ATPase"/>
</dbReference>
<dbReference type="Gene3D" id="3.40.50.300">
    <property type="entry name" value="P-loop containing nucleotide triphosphate hydrolases"/>
    <property type="match status" value="1"/>
</dbReference>
<dbReference type="CDD" id="cd02042">
    <property type="entry name" value="ParAB_family"/>
    <property type="match status" value="1"/>
</dbReference>
<name>A0AAN4W649_9BACT</name>
<dbReference type="PANTHER" id="PTHR13696:SF99">
    <property type="entry name" value="COBYRINIC ACID AC-DIAMIDE SYNTHASE"/>
    <property type="match status" value="1"/>
</dbReference>
<dbReference type="AlphaFoldDB" id="A0AAN4W649"/>
<reference evidence="2 3" key="1">
    <citation type="submission" date="2021-12" db="EMBL/GenBank/DDBJ databases">
        <title>Genome sequencing of bacteria with rrn-lacking chromosome and rrn-plasmid.</title>
        <authorList>
            <person name="Anda M."/>
            <person name="Iwasaki W."/>
        </authorList>
    </citation>
    <scope>NUCLEOTIDE SEQUENCE [LARGE SCALE GENOMIC DNA]</scope>
    <source>
        <strain evidence="2 3">NBRC 15940</strain>
    </source>
</reference>
<evidence type="ECO:0000313" key="2">
    <source>
        <dbReference type="EMBL" id="GJM65042.1"/>
    </source>
</evidence>
<protein>
    <recommendedName>
        <fullName evidence="1">AAA domain-containing protein</fullName>
    </recommendedName>
</protein>
<sequence>MDLELLTLGLSRWVQVNKRLINISLLVEETNTARSTIQKVLNEETVFGPAHYEKIFPFLAKFYKVTQDDLLDLVKPKAKIIAIWNQKGGVGKSTCSNHICGQLVAKGKKVLLIDSDYQGNTTRNFSISKEDSPHDLFDVLTKQIDIRDAIVPAKYVSGLDILPSYGKMVEFETTPILTVNEKIRSYEEPIQSVSRDYDFIIFDMRPTMRDCHSDPIFLVAEYMFMVMNPSSMSWDGYIMAQEYLRRCYRDNMNLKFGGAFFNRIRSNVQYEIDSMLAVASAIEKDGTYVFENGIKESVGAKKSFELYFRDTSSFCNAFENGEIEGINKGQVKAIFDMNGDFSELTEEILAVINKYENENQ</sequence>
<dbReference type="Proteomes" id="UP001310022">
    <property type="component" value="Unassembled WGS sequence"/>
</dbReference>
<dbReference type="RefSeq" id="WP_338240108.1">
    <property type="nucleotide sequence ID" value="NZ_BQKE01000011.1"/>
</dbReference>
<comment type="caution">
    <text evidence="2">The sequence shown here is derived from an EMBL/GenBank/DDBJ whole genome shotgun (WGS) entry which is preliminary data.</text>
</comment>
<dbReference type="InterPro" id="IPR025669">
    <property type="entry name" value="AAA_dom"/>
</dbReference>
<dbReference type="PANTHER" id="PTHR13696">
    <property type="entry name" value="P-LOOP CONTAINING NUCLEOSIDE TRIPHOSPHATE HYDROLASE"/>
    <property type="match status" value="1"/>
</dbReference>
<gene>
    <name evidence="2" type="ORF">PEDI_55940</name>
</gene>
<keyword evidence="3" id="KW-1185">Reference proteome</keyword>
<feature type="domain" description="AAA" evidence="1">
    <location>
        <begin position="78"/>
        <end position="247"/>
    </location>
</feature>
<evidence type="ECO:0000259" key="1">
    <source>
        <dbReference type="Pfam" id="PF13614"/>
    </source>
</evidence>